<proteinExistence type="predicted"/>
<reference evidence="3" key="1">
    <citation type="submission" date="2017-01" db="EMBL/GenBank/DDBJ databases">
        <authorList>
            <person name="Wang Y."/>
            <person name="White M."/>
            <person name="Kvist S."/>
            <person name="Moncalvo J.-M."/>
        </authorList>
    </citation>
    <scope>NUCLEOTIDE SEQUENCE [LARGE SCALE GENOMIC DNA]</scope>
    <source>
        <strain evidence="3">COL-18-3</strain>
    </source>
</reference>
<protein>
    <submittedName>
        <fullName evidence="2">Uncharacterized protein</fullName>
    </submittedName>
</protein>
<name>A0A1R1PTV8_ZANCU</name>
<dbReference type="AlphaFoldDB" id="A0A1R1PTV8"/>
<accession>A0A1R1PTV8</accession>
<feature type="compositionally biased region" description="Basic and acidic residues" evidence="1">
    <location>
        <begin position="1"/>
        <end position="18"/>
    </location>
</feature>
<evidence type="ECO:0000313" key="3">
    <source>
        <dbReference type="Proteomes" id="UP000188320"/>
    </source>
</evidence>
<feature type="region of interest" description="Disordered" evidence="1">
    <location>
        <begin position="1"/>
        <end position="31"/>
    </location>
</feature>
<evidence type="ECO:0000313" key="2">
    <source>
        <dbReference type="EMBL" id="OMH84343.1"/>
    </source>
</evidence>
<gene>
    <name evidence="2" type="ORF">AX774_g2143</name>
</gene>
<dbReference type="EMBL" id="LSSK01000210">
    <property type="protein sequence ID" value="OMH84343.1"/>
    <property type="molecule type" value="Genomic_DNA"/>
</dbReference>
<sequence length="96" mass="10748">MNVGERRQSKPEIKDEKSGASAKENYFKSSGSFTCDTCWSWYSGNSRNTGGCIGTPSTVKGKTELSTPTIQQIFFSSVPCVPIIYDFRSMDYFLYT</sequence>
<evidence type="ECO:0000256" key="1">
    <source>
        <dbReference type="SAM" id="MobiDB-lite"/>
    </source>
</evidence>
<organism evidence="2 3">
    <name type="scientific">Zancudomyces culisetae</name>
    <name type="common">Gut fungus</name>
    <name type="synonym">Smittium culisetae</name>
    <dbReference type="NCBI Taxonomy" id="1213189"/>
    <lineage>
        <taxon>Eukaryota</taxon>
        <taxon>Fungi</taxon>
        <taxon>Fungi incertae sedis</taxon>
        <taxon>Zoopagomycota</taxon>
        <taxon>Kickxellomycotina</taxon>
        <taxon>Harpellomycetes</taxon>
        <taxon>Harpellales</taxon>
        <taxon>Legeriomycetaceae</taxon>
        <taxon>Zancudomyces</taxon>
    </lineage>
</organism>
<dbReference type="Proteomes" id="UP000188320">
    <property type="component" value="Unassembled WGS sequence"/>
</dbReference>
<comment type="caution">
    <text evidence="2">The sequence shown here is derived from an EMBL/GenBank/DDBJ whole genome shotgun (WGS) entry which is preliminary data.</text>
</comment>
<keyword evidence="3" id="KW-1185">Reference proteome</keyword>